<dbReference type="Proteomes" id="UP000607653">
    <property type="component" value="Unassembled WGS sequence"/>
</dbReference>
<dbReference type="AlphaFoldDB" id="A0A822ZNJ8"/>
<organism evidence="2 3">
    <name type="scientific">Nelumbo nucifera</name>
    <name type="common">Sacred lotus</name>
    <dbReference type="NCBI Taxonomy" id="4432"/>
    <lineage>
        <taxon>Eukaryota</taxon>
        <taxon>Viridiplantae</taxon>
        <taxon>Streptophyta</taxon>
        <taxon>Embryophyta</taxon>
        <taxon>Tracheophyta</taxon>
        <taxon>Spermatophyta</taxon>
        <taxon>Magnoliopsida</taxon>
        <taxon>Proteales</taxon>
        <taxon>Nelumbonaceae</taxon>
        <taxon>Nelumbo</taxon>
    </lineage>
</organism>
<dbReference type="EMBL" id="DUZY01000007">
    <property type="protein sequence ID" value="DAD46363.1"/>
    <property type="molecule type" value="Genomic_DNA"/>
</dbReference>
<feature type="compositionally biased region" description="Basic and acidic residues" evidence="1">
    <location>
        <begin position="1"/>
        <end position="15"/>
    </location>
</feature>
<evidence type="ECO:0000313" key="2">
    <source>
        <dbReference type="EMBL" id="DAD46363.1"/>
    </source>
</evidence>
<name>A0A822ZNJ8_NELNU</name>
<keyword evidence="3" id="KW-1185">Reference proteome</keyword>
<evidence type="ECO:0000313" key="3">
    <source>
        <dbReference type="Proteomes" id="UP000607653"/>
    </source>
</evidence>
<gene>
    <name evidence="2" type="ORF">HUJ06_004593</name>
</gene>
<reference evidence="2 3" key="1">
    <citation type="journal article" date="2020" name="Mol. Biol. Evol.">
        <title>Distinct Expression and Methylation Patterns for Genes with Different Fates following a Single Whole-Genome Duplication in Flowering Plants.</title>
        <authorList>
            <person name="Shi T."/>
            <person name="Rahmani R.S."/>
            <person name="Gugger P.F."/>
            <person name="Wang M."/>
            <person name="Li H."/>
            <person name="Zhang Y."/>
            <person name="Li Z."/>
            <person name="Wang Q."/>
            <person name="Van de Peer Y."/>
            <person name="Marchal K."/>
            <person name="Chen J."/>
        </authorList>
    </citation>
    <scope>NUCLEOTIDE SEQUENCE [LARGE SCALE GENOMIC DNA]</scope>
    <source>
        <tissue evidence="2">Leaf</tissue>
    </source>
</reference>
<protein>
    <submittedName>
        <fullName evidence="2">Uncharacterized protein</fullName>
    </submittedName>
</protein>
<sequence length="127" mass="14472">MRVLETDTNKAKVEMDDTSVDSTEGDHEVGGFLEGDPEVHDDNKDQVEAEVDKEFNEAERDRWVANCGLLGLGNMPCCLIEVDMDHIRSIYLILDFEMLPTKDHQKSAKELEKLKEKATRLHRLQSA</sequence>
<proteinExistence type="predicted"/>
<accession>A0A822ZNJ8</accession>
<feature type="region of interest" description="Disordered" evidence="1">
    <location>
        <begin position="1"/>
        <end position="41"/>
    </location>
</feature>
<evidence type="ECO:0000256" key="1">
    <source>
        <dbReference type="SAM" id="MobiDB-lite"/>
    </source>
</evidence>
<comment type="caution">
    <text evidence="2">The sequence shown here is derived from an EMBL/GenBank/DDBJ whole genome shotgun (WGS) entry which is preliminary data.</text>
</comment>